<evidence type="ECO:0000313" key="3">
    <source>
        <dbReference type="Proteomes" id="UP000807306"/>
    </source>
</evidence>
<evidence type="ECO:0000313" key="2">
    <source>
        <dbReference type="EMBL" id="KAF9521773.1"/>
    </source>
</evidence>
<sequence length="472" mass="54016">MIFFWFLFAFLWFSPTMASPPLQVPLHLPHQSYRTCRDPAAVLSPSKPQFPWPTLLKHIPKRPLATDNTSLALCLRYQFDSIFDAQTQTMLESGAQKPWPSTETIEELVRRSSTNGHSVFLDAILQFVGNRRLNPVKQFDFVLAQLKTPSELTDLDSIYRLILEQSSREYGHIVPVILDVVLDQYRHHRSVALSELASVAEIGQYAFDDLLLAVESLAGVVRKLDPGHLISIGDQSFLEFLTNETRAGPFFHDWDISVDRWLNTIQRSFKQALAGKTTLRQRSSLYAIQRMITLTGEDSPNWTTSSELRELILQGQSSASWGEINYLQWYQVVQHLTNAFTYFPWIKDETKRSLWLAGEFDTPFTAEFHRQCLDLWKTIANKALSEMDSRLANALLDMYPSGSVLQLAHAAGIDADECLQTLSQPSPLILPSYHRWHMRSQVRLMGDKYVQFDGGVRAELGDIRRQFYRSVG</sequence>
<organism evidence="2 3">
    <name type="scientific">Crepidotus variabilis</name>
    <dbReference type="NCBI Taxonomy" id="179855"/>
    <lineage>
        <taxon>Eukaryota</taxon>
        <taxon>Fungi</taxon>
        <taxon>Dikarya</taxon>
        <taxon>Basidiomycota</taxon>
        <taxon>Agaricomycotina</taxon>
        <taxon>Agaricomycetes</taxon>
        <taxon>Agaricomycetidae</taxon>
        <taxon>Agaricales</taxon>
        <taxon>Agaricineae</taxon>
        <taxon>Crepidotaceae</taxon>
        <taxon>Crepidotus</taxon>
    </lineage>
</organism>
<proteinExistence type="predicted"/>
<comment type="caution">
    <text evidence="2">The sequence shown here is derived from an EMBL/GenBank/DDBJ whole genome shotgun (WGS) entry which is preliminary data.</text>
</comment>
<dbReference type="EMBL" id="MU157990">
    <property type="protein sequence ID" value="KAF9521773.1"/>
    <property type="molecule type" value="Genomic_DNA"/>
</dbReference>
<dbReference type="OrthoDB" id="3262196at2759"/>
<feature type="chain" id="PRO_5040511881" evidence="1">
    <location>
        <begin position="19"/>
        <end position="472"/>
    </location>
</feature>
<name>A0A9P6E3F3_9AGAR</name>
<keyword evidence="1" id="KW-0732">Signal</keyword>
<dbReference type="Proteomes" id="UP000807306">
    <property type="component" value="Unassembled WGS sequence"/>
</dbReference>
<dbReference type="AlphaFoldDB" id="A0A9P6E3F3"/>
<evidence type="ECO:0000256" key="1">
    <source>
        <dbReference type="SAM" id="SignalP"/>
    </source>
</evidence>
<gene>
    <name evidence="2" type="ORF">CPB83DRAFT_911666</name>
</gene>
<reference evidence="2" key="1">
    <citation type="submission" date="2020-11" db="EMBL/GenBank/DDBJ databases">
        <authorList>
            <consortium name="DOE Joint Genome Institute"/>
            <person name="Ahrendt S."/>
            <person name="Riley R."/>
            <person name="Andreopoulos W."/>
            <person name="Labutti K."/>
            <person name="Pangilinan J."/>
            <person name="Ruiz-Duenas F.J."/>
            <person name="Barrasa J.M."/>
            <person name="Sanchez-Garcia M."/>
            <person name="Camarero S."/>
            <person name="Miyauchi S."/>
            <person name="Serrano A."/>
            <person name="Linde D."/>
            <person name="Babiker R."/>
            <person name="Drula E."/>
            <person name="Ayuso-Fernandez I."/>
            <person name="Pacheco R."/>
            <person name="Padilla G."/>
            <person name="Ferreira P."/>
            <person name="Barriuso J."/>
            <person name="Kellner H."/>
            <person name="Castanera R."/>
            <person name="Alfaro M."/>
            <person name="Ramirez L."/>
            <person name="Pisabarro A.G."/>
            <person name="Kuo A."/>
            <person name="Tritt A."/>
            <person name="Lipzen A."/>
            <person name="He G."/>
            <person name="Yan M."/>
            <person name="Ng V."/>
            <person name="Cullen D."/>
            <person name="Martin F."/>
            <person name="Rosso M.-N."/>
            <person name="Henrissat B."/>
            <person name="Hibbett D."/>
            <person name="Martinez A.T."/>
            <person name="Grigoriev I.V."/>
        </authorList>
    </citation>
    <scope>NUCLEOTIDE SEQUENCE</scope>
    <source>
        <strain evidence="2">CBS 506.95</strain>
    </source>
</reference>
<accession>A0A9P6E3F3</accession>
<keyword evidence="3" id="KW-1185">Reference proteome</keyword>
<feature type="signal peptide" evidence="1">
    <location>
        <begin position="1"/>
        <end position="18"/>
    </location>
</feature>
<protein>
    <submittedName>
        <fullName evidence="2">Uncharacterized protein</fullName>
    </submittedName>
</protein>